<reference evidence="3" key="1">
    <citation type="submission" date="2022-11" db="UniProtKB">
        <authorList>
            <consortium name="WormBaseParasite"/>
        </authorList>
    </citation>
    <scope>IDENTIFICATION</scope>
</reference>
<evidence type="ECO:0000313" key="2">
    <source>
        <dbReference type="Proteomes" id="UP000887566"/>
    </source>
</evidence>
<feature type="chain" id="PRO_5037907842" evidence="1">
    <location>
        <begin position="21"/>
        <end position="162"/>
    </location>
</feature>
<dbReference type="Proteomes" id="UP000887566">
    <property type="component" value="Unplaced"/>
</dbReference>
<evidence type="ECO:0000313" key="3">
    <source>
        <dbReference type="WBParaSite" id="PSAMB.scaffold508size48791.g6640.t1"/>
    </source>
</evidence>
<organism evidence="2 3">
    <name type="scientific">Plectus sambesii</name>
    <dbReference type="NCBI Taxonomy" id="2011161"/>
    <lineage>
        <taxon>Eukaryota</taxon>
        <taxon>Metazoa</taxon>
        <taxon>Ecdysozoa</taxon>
        <taxon>Nematoda</taxon>
        <taxon>Chromadorea</taxon>
        <taxon>Plectida</taxon>
        <taxon>Plectina</taxon>
        <taxon>Plectoidea</taxon>
        <taxon>Plectidae</taxon>
        <taxon>Plectus</taxon>
    </lineage>
</organism>
<keyword evidence="1" id="KW-0732">Signal</keyword>
<protein>
    <submittedName>
        <fullName evidence="3">Secreted protein</fullName>
    </submittedName>
</protein>
<feature type="signal peptide" evidence="1">
    <location>
        <begin position="1"/>
        <end position="20"/>
    </location>
</feature>
<keyword evidence="2" id="KW-1185">Reference proteome</keyword>
<dbReference type="AlphaFoldDB" id="A0A914WR31"/>
<dbReference type="WBParaSite" id="PSAMB.scaffold508size48791.g6640.t1">
    <property type="protein sequence ID" value="PSAMB.scaffold508size48791.g6640.t1"/>
    <property type="gene ID" value="PSAMB.scaffold508size48791.g6640"/>
</dbReference>
<name>A0A914WR31_9BILA</name>
<evidence type="ECO:0000256" key="1">
    <source>
        <dbReference type="SAM" id="SignalP"/>
    </source>
</evidence>
<proteinExistence type="predicted"/>
<dbReference type="PANTHER" id="PTHR37443">
    <property type="entry name" value="PROTEIN CBG09852-RELATED"/>
    <property type="match status" value="1"/>
</dbReference>
<sequence length="162" mass="18426">MKSALFFGAVIASCLCMCEAQLSAMFGNAIQAENCASWSPWGPCIWIKGDKPRWQRSYFEQLLPGRSGCRDHVFFKLVRERWNVAFTDINNCAIWPNPDIPLPNVTAPMRDIIDDLGYLSCVRETRPDRAVCRCCCHPFEPNPTTFKCQLKKGHTLDLVNQP</sequence>
<accession>A0A914WR31</accession>
<dbReference type="PANTHER" id="PTHR37443:SF2">
    <property type="entry name" value="PROTEIN CBG15264"/>
    <property type="match status" value="1"/>
</dbReference>
<dbReference type="InterPro" id="IPR040271">
    <property type="entry name" value="T19C3.2-like"/>
</dbReference>